<gene>
    <name evidence="4" type="ORF">ACH47X_00940</name>
</gene>
<name>A0ABW7XD80_9MICO</name>
<dbReference type="InterPro" id="IPR052520">
    <property type="entry name" value="ATL_DNA_repair"/>
</dbReference>
<evidence type="ECO:0000313" key="5">
    <source>
        <dbReference type="Proteomes" id="UP001611580"/>
    </source>
</evidence>
<protein>
    <submittedName>
        <fullName evidence="4">MGMT family protein</fullName>
    </submittedName>
</protein>
<dbReference type="Gene3D" id="1.10.10.10">
    <property type="entry name" value="Winged helix-like DNA-binding domain superfamily/Winged helix DNA-binding domain"/>
    <property type="match status" value="1"/>
</dbReference>
<accession>A0ABW7XD80</accession>
<evidence type="ECO:0000256" key="1">
    <source>
        <dbReference type="ARBA" id="ARBA00022763"/>
    </source>
</evidence>
<dbReference type="PANTHER" id="PTHR42942">
    <property type="entry name" value="6-O-METHYLGUANINE DNA METHYLTRANSFERASE"/>
    <property type="match status" value="1"/>
</dbReference>
<organism evidence="4 5">
    <name type="scientific">Promicromonospora kroppenstedtii</name>
    <dbReference type="NCBI Taxonomy" id="440482"/>
    <lineage>
        <taxon>Bacteria</taxon>
        <taxon>Bacillati</taxon>
        <taxon>Actinomycetota</taxon>
        <taxon>Actinomycetes</taxon>
        <taxon>Micrococcales</taxon>
        <taxon>Promicromonosporaceae</taxon>
        <taxon>Promicromonospora</taxon>
    </lineage>
</organism>
<reference evidence="4 5" key="1">
    <citation type="submission" date="2024-10" db="EMBL/GenBank/DDBJ databases">
        <title>The Natural Products Discovery Center: Release of the First 8490 Sequenced Strains for Exploring Actinobacteria Biosynthetic Diversity.</title>
        <authorList>
            <person name="Kalkreuter E."/>
            <person name="Kautsar S.A."/>
            <person name="Yang D."/>
            <person name="Bader C.D."/>
            <person name="Teijaro C.N."/>
            <person name="Fluegel L."/>
            <person name="Davis C.M."/>
            <person name="Simpson J.R."/>
            <person name="Lauterbach L."/>
            <person name="Steele A.D."/>
            <person name="Gui C."/>
            <person name="Meng S."/>
            <person name="Li G."/>
            <person name="Viehrig K."/>
            <person name="Ye F."/>
            <person name="Su P."/>
            <person name="Kiefer A.F."/>
            <person name="Nichols A."/>
            <person name="Cepeda A.J."/>
            <person name="Yan W."/>
            <person name="Fan B."/>
            <person name="Jiang Y."/>
            <person name="Adhikari A."/>
            <person name="Zheng C.-J."/>
            <person name="Schuster L."/>
            <person name="Cowan T.M."/>
            <person name="Smanski M.J."/>
            <person name="Chevrette M.G."/>
            <person name="De Carvalho L.P.S."/>
            <person name="Shen B."/>
        </authorList>
    </citation>
    <scope>NUCLEOTIDE SEQUENCE [LARGE SCALE GENOMIC DNA]</scope>
    <source>
        <strain evidence="4 5">NPDC019481</strain>
    </source>
</reference>
<dbReference type="InterPro" id="IPR014048">
    <property type="entry name" value="MethylDNA_cys_MeTrfase_DNA-bd"/>
</dbReference>
<dbReference type="SUPFAM" id="SSF46767">
    <property type="entry name" value="Methylated DNA-protein cysteine methyltransferase, C-terminal domain"/>
    <property type="match status" value="1"/>
</dbReference>
<keyword evidence="5" id="KW-1185">Reference proteome</keyword>
<dbReference type="InterPro" id="IPR036217">
    <property type="entry name" value="MethylDNA_cys_MeTrfase_DNAb"/>
</dbReference>
<comment type="caution">
    <text evidence="4">The sequence shown here is derived from an EMBL/GenBank/DDBJ whole genome shotgun (WGS) entry which is preliminary data.</text>
</comment>
<dbReference type="PANTHER" id="PTHR42942:SF1">
    <property type="entry name" value="ALKYLTRANSFERASE-LIKE PROTEIN 1"/>
    <property type="match status" value="1"/>
</dbReference>
<dbReference type="EMBL" id="JBIRYI010000001">
    <property type="protein sequence ID" value="MFI2485437.1"/>
    <property type="molecule type" value="Genomic_DNA"/>
</dbReference>
<dbReference type="RefSeq" id="WP_397400532.1">
    <property type="nucleotide sequence ID" value="NZ_JBIRYI010000001.1"/>
</dbReference>
<dbReference type="CDD" id="cd06445">
    <property type="entry name" value="ATase"/>
    <property type="match status" value="1"/>
</dbReference>
<feature type="region of interest" description="Disordered" evidence="2">
    <location>
        <begin position="66"/>
        <end position="89"/>
    </location>
</feature>
<evidence type="ECO:0000259" key="3">
    <source>
        <dbReference type="Pfam" id="PF01035"/>
    </source>
</evidence>
<evidence type="ECO:0000313" key="4">
    <source>
        <dbReference type="EMBL" id="MFI2485437.1"/>
    </source>
</evidence>
<feature type="domain" description="Methylated-DNA-[protein]-cysteine S-methyltransferase DNA binding" evidence="3">
    <location>
        <begin position="17"/>
        <end position="117"/>
    </location>
</feature>
<keyword evidence="1" id="KW-0227">DNA damage</keyword>
<proteinExistence type="predicted"/>
<sequence>MNQPSSGPPLTDVEEYAAAVLDAVRSIPSGRAMTYGLIAEIVGEELGRGGPRQVGSVLAGSGSRYAHLVPDGDGGRPGEDGGPADGEGVPWWRVVNAAGSPPPHHLTEALDALRAEGCPLSKDGRRVNLRRAVWFPEDDEPNH</sequence>
<evidence type="ECO:0000256" key="2">
    <source>
        <dbReference type="SAM" id="MobiDB-lite"/>
    </source>
</evidence>
<dbReference type="Proteomes" id="UP001611580">
    <property type="component" value="Unassembled WGS sequence"/>
</dbReference>
<dbReference type="InterPro" id="IPR036388">
    <property type="entry name" value="WH-like_DNA-bd_sf"/>
</dbReference>
<dbReference type="Pfam" id="PF01035">
    <property type="entry name" value="DNA_binding_1"/>
    <property type="match status" value="1"/>
</dbReference>